<comment type="caution">
    <text evidence="2">The sequence shown here is derived from an EMBL/GenBank/DDBJ whole genome shotgun (WGS) entry which is preliminary data.</text>
</comment>
<evidence type="ECO:0000256" key="1">
    <source>
        <dbReference type="SAM" id="Coils"/>
    </source>
</evidence>
<dbReference type="RefSeq" id="WP_006377162.1">
    <property type="nucleotide sequence ID" value="NZ_AEJB01000272.1"/>
</dbReference>
<dbReference type="PATRIC" id="fig|698760.3.peg.3613"/>
<gene>
    <name evidence="2" type="ORF">STRTUCAR8_08599</name>
</gene>
<keyword evidence="1" id="KW-0175">Coiled coil</keyword>
<sequence>MNDRIPLDDMTSDQLDQLYDELDRAETENAELRDALAHCHEREPRRRAEAANGRVRALTARWVKAGPPPLGTPVSRWWDARLAELNTALDDPKDQT</sequence>
<organism evidence="2 3">
    <name type="scientific">Streptomyces turgidiscabies (strain Car8)</name>
    <dbReference type="NCBI Taxonomy" id="698760"/>
    <lineage>
        <taxon>Bacteria</taxon>
        <taxon>Bacillati</taxon>
        <taxon>Actinomycetota</taxon>
        <taxon>Actinomycetes</taxon>
        <taxon>Kitasatosporales</taxon>
        <taxon>Streptomycetaceae</taxon>
        <taxon>Streptomyces</taxon>
    </lineage>
</organism>
<proteinExistence type="predicted"/>
<protein>
    <submittedName>
        <fullName evidence="2">Uncharacterized protein</fullName>
    </submittedName>
</protein>
<accession>L7F9C9</accession>
<name>L7F9C9_STRT8</name>
<dbReference type="AlphaFoldDB" id="L7F9C9"/>
<dbReference type="EMBL" id="AEJB01000272">
    <property type="protein sequence ID" value="ELP67636.1"/>
    <property type="molecule type" value="Genomic_DNA"/>
</dbReference>
<dbReference type="Proteomes" id="UP000010931">
    <property type="component" value="Unassembled WGS sequence"/>
</dbReference>
<feature type="coiled-coil region" evidence="1">
    <location>
        <begin position="15"/>
        <end position="42"/>
    </location>
</feature>
<evidence type="ECO:0000313" key="2">
    <source>
        <dbReference type="EMBL" id="ELP67636.1"/>
    </source>
</evidence>
<evidence type="ECO:0000313" key="3">
    <source>
        <dbReference type="Proteomes" id="UP000010931"/>
    </source>
</evidence>
<reference evidence="2 3" key="1">
    <citation type="journal article" date="2011" name="Plasmid">
        <title>Streptomyces turgidiscabies Car8 contains a modular pathogenicity island that shares virulence genes with other actinobacterial plant pathogens.</title>
        <authorList>
            <person name="Huguet-Tapia J.C."/>
            <person name="Badger J.H."/>
            <person name="Loria R."/>
            <person name="Pettis G.S."/>
        </authorList>
    </citation>
    <scope>NUCLEOTIDE SEQUENCE [LARGE SCALE GENOMIC DNA]</scope>
    <source>
        <strain evidence="2 3">Car8</strain>
    </source>
</reference>
<keyword evidence="3" id="KW-1185">Reference proteome</keyword>